<proteinExistence type="predicted"/>
<feature type="transmembrane region" description="Helical" evidence="2">
    <location>
        <begin position="236"/>
        <end position="254"/>
    </location>
</feature>
<feature type="transmembrane region" description="Helical" evidence="2">
    <location>
        <begin position="181"/>
        <end position="200"/>
    </location>
</feature>
<keyword evidence="2" id="KW-0472">Membrane</keyword>
<feature type="transmembrane region" description="Helical" evidence="2">
    <location>
        <begin position="212"/>
        <end position="230"/>
    </location>
</feature>
<sequence>MKAVRRPLFWYSLAMWLLSIVIAALLIQLGGLIMSDVPTAGKRIAKSEFVNSTQLEATETEIETLKDALRNNKNDIEDARFLLNSSTLDYQNQRANFENWIKTRSATESSNQNAQVIERVEAIELLKLEERKAQRTVEALEQEAVKTNRALQDLQSQRSQILNDANAPYEKARKFEVLKVFMLRLALTLPLLLISGWMILKKRGSSYWPIYRSFILFSLFAFFVELVPYLPSYGGYVRYIVGILLALLFAHFSIKAMTRYLQNKKNEEKRPETEKRKLIEYETAVKKISDGVCPSCDRQFSAKKPRKGEGQPETNVDFCVHCGFCLFSKCTNCGERENSFYKFCGACGVPSGNEATPADV</sequence>
<comment type="caution">
    <text evidence="3">The sequence shown here is derived from an EMBL/GenBank/DDBJ whole genome shotgun (WGS) entry which is preliminary data.</text>
</comment>
<protein>
    <recommendedName>
        <fullName evidence="5">Double zinc ribbon protein</fullName>
    </recommendedName>
</protein>
<keyword evidence="2" id="KW-0812">Transmembrane</keyword>
<keyword evidence="2" id="KW-1133">Transmembrane helix</keyword>
<evidence type="ECO:0000313" key="4">
    <source>
        <dbReference type="Proteomes" id="UP000269157"/>
    </source>
</evidence>
<keyword evidence="1" id="KW-0175">Coiled coil</keyword>
<feature type="coiled-coil region" evidence="1">
    <location>
        <begin position="123"/>
        <end position="157"/>
    </location>
</feature>
<name>A0A497W6P5_9RHOB</name>
<gene>
    <name evidence="3" type="ORF">BCF46_1816</name>
</gene>
<reference evidence="3 4" key="1">
    <citation type="submission" date="2018-10" db="EMBL/GenBank/DDBJ databases">
        <title>Genomic Encyclopedia of Archaeal and Bacterial Type Strains, Phase II (KMG-II): from individual species to whole genera.</title>
        <authorList>
            <person name="Goeker M."/>
        </authorList>
    </citation>
    <scope>NUCLEOTIDE SEQUENCE [LARGE SCALE GENOMIC DNA]</scope>
    <source>
        <strain evidence="3 4">DSM 29466</strain>
    </source>
</reference>
<organism evidence="3 4">
    <name type="scientific">Litoreibacter meonggei</name>
    <dbReference type="NCBI Taxonomy" id="1049199"/>
    <lineage>
        <taxon>Bacteria</taxon>
        <taxon>Pseudomonadati</taxon>
        <taxon>Pseudomonadota</taxon>
        <taxon>Alphaproteobacteria</taxon>
        <taxon>Rhodobacterales</taxon>
        <taxon>Roseobacteraceae</taxon>
        <taxon>Litoreibacter</taxon>
    </lineage>
</organism>
<accession>A0A497W6P5</accession>
<keyword evidence="4" id="KW-1185">Reference proteome</keyword>
<dbReference type="AlphaFoldDB" id="A0A497W6P5"/>
<evidence type="ECO:0000313" key="3">
    <source>
        <dbReference type="EMBL" id="RLJ51602.1"/>
    </source>
</evidence>
<dbReference type="Proteomes" id="UP000269157">
    <property type="component" value="Unassembled WGS sequence"/>
</dbReference>
<evidence type="ECO:0008006" key="5">
    <source>
        <dbReference type="Google" id="ProtNLM"/>
    </source>
</evidence>
<evidence type="ECO:0000256" key="2">
    <source>
        <dbReference type="SAM" id="Phobius"/>
    </source>
</evidence>
<dbReference type="EMBL" id="RCCE01000003">
    <property type="protein sequence ID" value="RLJ51602.1"/>
    <property type="molecule type" value="Genomic_DNA"/>
</dbReference>
<evidence type="ECO:0000256" key="1">
    <source>
        <dbReference type="SAM" id="Coils"/>
    </source>
</evidence>